<dbReference type="AlphaFoldDB" id="V5SBK5"/>
<evidence type="ECO:0000313" key="8">
    <source>
        <dbReference type="Proteomes" id="UP000018542"/>
    </source>
</evidence>
<evidence type="ECO:0000313" key="7">
    <source>
        <dbReference type="EMBL" id="AHB47908.1"/>
    </source>
</evidence>
<dbReference type="KEGG" id="hni:W911_05170"/>
<comment type="similarity">
    <text evidence="3">Belongs to the OpgD/OpgG family.</text>
</comment>
<dbReference type="InterPro" id="IPR014718">
    <property type="entry name" value="GH-type_carb-bd"/>
</dbReference>
<dbReference type="GO" id="GO:0003824">
    <property type="term" value="F:catalytic activity"/>
    <property type="evidence" value="ECO:0007669"/>
    <property type="project" value="InterPro"/>
</dbReference>
<dbReference type="HOGENOM" id="CLU_023403_2_0_5"/>
<dbReference type="EMBL" id="CP006912">
    <property type="protein sequence ID" value="AHB47908.1"/>
    <property type="molecule type" value="Genomic_DNA"/>
</dbReference>
<dbReference type="GO" id="GO:0030246">
    <property type="term" value="F:carbohydrate binding"/>
    <property type="evidence" value="ECO:0007669"/>
    <property type="project" value="InterPro"/>
</dbReference>
<dbReference type="PATRIC" id="fig|1029756.8.peg.1090"/>
<dbReference type="InterPro" id="IPR014438">
    <property type="entry name" value="Glucan_biosyn_MdoG/MdoD"/>
</dbReference>
<proteinExistence type="inferred from homology"/>
<keyword evidence="8" id="KW-1185">Reference proteome</keyword>
<dbReference type="STRING" id="1029756.W911_05170"/>
<dbReference type="GO" id="GO:0051274">
    <property type="term" value="P:beta-glucan biosynthetic process"/>
    <property type="evidence" value="ECO:0007669"/>
    <property type="project" value="TreeGrafter"/>
</dbReference>
<dbReference type="InterPro" id="IPR013783">
    <property type="entry name" value="Ig-like_fold"/>
</dbReference>
<organism evidence="7 8">
    <name type="scientific">Hyphomicrobium nitrativorans NL23</name>
    <dbReference type="NCBI Taxonomy" id="1029756"/>
    <lineage>
        <taxon>Bacteria</taxon>
        <taxon>Pseudomonadati</taxon>
        <taxon>Pseudomonadota</taxon>
        <taxon>Alphaproteobacteria</taxon>
        <taxon>Hyphomicrobiales</taxon>
        <taxon>Hyphomicrobiaceae</taxon>
        <taxon>Hyphomicrobium</taxon>
    </lineage>
</organism>
<dbReference type="PANTHER" id="PTHR30504">
    <property type="entry name" value="GLUCANS BIOSYNTHESIS PROTEIN"/>
    <property type="match status" value="1"/>
</dbReference>
<dbReference type="UniPathway" id="UPA00637"/>
<evidence type="ECO:0000256" key="3">
    <source>
        <dbReference type="ARBA" id="ARBA00009284"/>
    </source>
</evidence>
<dbReference type="Pfam" id="PF04349">
    <property type="entry name" value="MdoG"/>
    <property type="match status" value="1"/>
</dbReference>
<dbReference type="Gene3D" id="2.70.98.10">
    <property type="match status" value="1"/>
</dbReference>
<name>V5SBK5_9HYPH</name>
<comment type="subcellular location">
    <subcellularLocation>
        <location evidence="1">Periplasm</location>
    </subcellularLocation>
</comment>
<comment type="pathway">
    <text evidence="2">Glycan metabolism; osmoregulated periplasmic glucan (OPG) biosynthesis.</text>
</comment>
<dbReference type="SUPFAM" id="SSF81296">
    <property type="entry name" value="E set domains"/>
    <property type="match status" value="1"/>
</dbReference>
<gene>
    <name evidence="7" type="ORF">W911_05170</name>
</gene>
<dbReference type="SUPFAM" id="SSF74650">
    <property type="entry name" value="Galactose mutarotase-like"/>
    <property type="match status" value="1"/>
</dbReference>
<dbReference type="InterPro" id="IPR014756">
    <property type="entry name" value="Ig_E-set"/>
</dbReference>
<protein>
    <submittedName>
        <fullName evidence="7">Glucan biosynthesis protein D</fullName>
    </submittedName>
</protein>
<evidence type="ECO:0000259" key="6">
    <source>
        <dbReference type="Pfam" id="PF04349"/>
    </source>
</evidence>
<sequence length="519" mass="58198">MAAATLLAIPANARHAFAARENDAKPFSFDALIRRARERSHRAYIAAPRPMPAVVEQIDYEAHGEIKFRAEEAPFANGDGAYPVTFFHLGRYFGNAVQMHLVTNGMAREFEYRAELFDMPPDSPAQALPPDSGFAGFRFQEWNRSDDWRTQDWVAFLGASYFRAIGGLGQYGLSARGIAIDAAVPGRDEEFPAFTEFYIESADRPGAPVVVYALLDGPSVTGAFRFSMVRGLDRTKGVVMDVESRIFLRTDVERLGLIPLTSMFWYGEYGGQQLNDWRPEVHDSDGLAIWTENEERIWRPLNNPPATTVSAFTGANPKGFGLLQRDRNFSNYQDGVRYDRRPSLWVEPLQPLGEGAVQLLEIPTDDEIHDNVGAFWVPAEPAKAGNGYALAYRLHWTNDEPYPADNIAQTVATRVGRGGEPGKPRPANAYRFAVEFDRPEVMTRIPYGIFPDVVVTSSAGRIVRTFAEPVPDGNIWRAVFDIEIEPDVVADMRLYLELDGQPLTETWLYQFQSRIMTPT</sequence>
<evidence type="ECO:0000256" key="2">
    <source>
        <dbReference type="ARBA" id="ARBA00005001"/>
    </source>
</evidence>
<dbReference type="GO" id="GO:0030288">
    <property type="term" value="C:outer membrane-bounded periplasmic space"/>
    <property type="evidence" value="ECO:0007669"/>
    <property type="project" value="TreeGrafter"/>
</dbReference>
<evidence type="ECO:0000256" key="4">
    <source>
        <dbReference type="ARBA" id="ARBA00022729"/>
    </source>
</evidence>
<evidence type="ECO:0000256" key="1">
    <source>
        <dbReference type="ARBA" id="ARBA00004418"/>
    </source>
</evidence>
<accession>V5SBK5</accession>
<keyword evidence="5" id="KW-0574">Periplasm</keyword>
<dbReference type="PIRSF" id="PIRSF006281">
    <property type="entry name" value="MdoG"/>
    <property type="match status" value="1"/>
</dbReference>
<dbReference type="PANTHER" id="PTHR30504:SF3">
    <property type="entry name" value="GLUCANS BIOSYNTHESIS PROTEIN D"/>
    <property type="match status" value="1"/>
</dbReference>
<dbReference type="InterPro" id="IPR007444">
    <property type="entry name" value="Glucan_biosyn_MdoG_C"/>
</dbReference>
<evidence type="ECO:0000256" key="5">
    <source>
        <dbReference type="ARBA" id="ARBA00022764"/>
    </source>
</evidence>
<dbReference type="InterPro" id="IPR011013">
    <property type="entry name" value="Gal_mutarotase_sf_dom"/>
</dbReference>
<dbReference type="Proteomes" id="UP000018542">
    <property type="component" value="Chromosome"/>
</dbReference>
<feature type="domain" description="Glucan biosynthesis periplasmic MdoG C-terminal" evidence="6">
    <location>
        <begin position="27"/>
        <end position="511"/>
    </location>
</feature>
<reference evidence="7 8" key="1">
    <citation type="journal article" date="2014" name="Genome Announc.">
        <title>Complete Genome Sequence of Hyphomicrobium nitrativorans Strain NL23, a Denitrifying Bacterium Isolated from Biofilm of a Methanol-Fed Denitrification System Treating Seawater at the Montreal Biodome.</title>
        <authorList>
            <person name="Martineau C."/>
            <person name="Villeneuve C."/>
            <person name="Mauffrey F."/>
            <person name="Villemur R."/>
        </authorList>
    </citation>
    <scope>NUCLEOTIDE SEQUENCE [LARGE SCALE GENOMIC DNA]</scope>
    <source>
        <strain evidence="7">NL23</strain>
    </source>
</reference>
<dbReference type="Gene3D" id="2.60.40.10">
    <property type="entry name" value="Immunoglobulins"/>
    <property type="match status" value="1"/>
</dbReference>
<keyword evidence="4" id="KW-0732">Signal</keyword>